<comment type="caution">
    <text evidence="1">The sequence shown here is derived from an EMBL/GenBank/DDBJ whole genome shotgun (WGS) entry which is preliminary data.</text>
</comment>
<dbReference type="EMBL" id="CM042882">
    <property type="protein sequence ID" value="KAI4381853.1"/>
    <property type="molecule type" value="Genomic_DNA"/>
</dbReference>
<evidence type="ECO:0000313" key="1">
    <source>
        <dbReference type="EMBL" id="KAI4381853.1"/>
    </source>
</evidence>
<name>A0ACB9RS59_9MYRT</name>
<accession>A0ACB9RS59</accession>
<keyword evidence="2" id="KW-1185">Reference proteome</keyword>
<protein>
    <submittedName>
        <fullName evidence="1">Uncharacterized protein</fullName>
    </submittedName>
</protein>
<reference evidence="2" key="1">
    <citation type="journal article" date="2023" name="Front. Plant Sci.">
        <title>Chromosomal-level genome assembly of Melastoma candidum provides insights into trichome evolution.</title>
        <authorList>
            <person name="Zhong Y."/>
            <person name="Wu W."/>
            <person name="Sun C."/>
            <person name="Zou P."/>
            <person name="Liu Y."/>
            <person name="Dai S."/>
            <person name="Zhou R."/>
        </authorList>
    </citation>
    <scope>NUCLEOTIDE SEQUENCE [LARGE SCALE GENOMIC DNA]</scope>
</reference>
<sequence length="118" mass="12981">MKKVLHFLCFSLQLLIWAAFTSRSTSPPHRHRGEITEPQGGGGRPAVVVDSKIGSSPPRCTDRCYGCTPCIPVEVPVITDSSGSWGPRRRHGDGIHVQYTIYEPEGWKCKCGPSLYSP</sequence>
<dbReference type="Proteomes" id="UP001057402">
    <property type="component" value="Chromosome 3"/>
</dbReference>
<evidence type="ECO:0000313" key="2">
    <source>
        <dbReference type="Proteomes" id="UP001057402"/>
    </source>
</evidence>
<gene>
    <name evidence="1" type="ORF">MLD38_007884</name>
</gene>
<organism evidence="1 2">
    <name type="scientific">Melastoma candidum</name>
    <dbReference type="NCBI Taxonomy" id="119954"/>
    <lineage>
        <taxon>Eukaryota</taxon>
        <taxon>Viridiplantae</taxon>
        <taxon>Streptophyta</taxon>
        <taxon>Embryophyta</taxon>
        <taxon>Tracheophyta</taxon>
        <taxon>Spermatophyta</taxon>
        <taxon>Magnoliopsida</taxon>
        <taxon>eudicotyledons</taxon>
        <taxon>Gunneridae</taxon>
        <taxon>Pentapetalae</taxon>
        <taxon>rosids</taxon>
        <taxon>malvids</taxon>
        <taxon>Myrtales</taxon>
        <taxon>Melastomataceae</taxon>
        <taxon>Melastomatoideae</taxon>
        <taxon>Melastomateae</taxon>
        <taxon>Melastoma</taxon>
    </lineage>
</organism>
<proteinExistence type="predicted"/>